<dbReference type="Proteomes" id="UP001248709">
    <property type="component" value="Unassembled WGS sequence"/>
</dbReference>
<proteinExistence type="predicted"/>
<dbReference type="EMBL" id="JAUSUY010000010">
    <property type="protein sequence ID" value="MDT3427178.1"/>
    <property type="molecule type" value="Genomic_DNA"/>
</dbReference>
<name>A0ABU3H8M5_9BACL</name>
<dbReference type="RefSeq" id="WP_156940289.1">
    <property type="nucleotide sequence ID" value="NZ_JAUSUY010000010.1"/>
</dbReference>
<protein>
    <recommendedName>
        <fullName evidence="4">YfhD family protein</fullName>
    </recommendedName>
</protein>
<keyword evidence="3" id="KW-1185">Reference proteome</keyword>
<reference evidence="2 3" key="1">
    <citation type="submission" date="2023-07" db="EMBL/GenBank/DDBJ databases">
        <title>Genomic Encyclopedia of Type Strains, Phase IV (KMG-IV): sequencing the most valuable type-strain genomes for metagenomic binning, comparative biology and taxonomic classification.</title>
        <authorList>
            <person name="Goeker M."/>
        </authorList>
    </citation>
    <scope>NUCLEOTIDE SEQUENCE [LARGE SCALE GENOMIC DNA]</scope>
    <source>
        <strain evidence="2 3">T98</strain>
    </source>
</reference>
<evidence type="ECO:0008006" key="4">
    <source>
        <dbReference type="Google" id="ProtNLM"/>
    </source>
</evidence>
<feature type="compositionally biased region" description="Basic and acidic residues" evidence="1">
    <location>
        <begin position="25"/>
        <end position="50"/>
    </location>
</feature>
<evidence type="ECO:0000313" key="2">
    <source>
        <dbReference type="EMBL" id="MDT3427178.1"/>
    </source>
</evidence>
<evidence type="ECO:0000313" key="3">
    <source>
        <dbReference type="Proteomes" id="UP001248709"/>
    </source>
</evidence>
<evidence type="ECO:0000256" key="1">
    <source>
        <dbReference type="SAM" id="MobiDB-lite"/>
    </source>
</evidence>
<sequence length="50" mass="5666">MGSGERQEQESGPEIPAAAVDWEELTARRREDEIVPGTDRLDPDQLTREE</sequence>
<comment type="caution">
    <text evidence="2">The sequence shown here is derived from an EMBL/GenBank/DDBJ whole genome shotgun (WGS) entry which is preliminary data.</text>
</comment>
<gene>
    <name evidence="2" type="ORF">J2Z22_002714</name>
</gene>
<accession>A0ABU3H8M5</accession>
<feature type="region of interest" description="Disordered" evidence="1">
    <location>
        <begin position="1"/>
        <end position="50"/>
    </location>
</feature>
<organism evidence="2 3">
    <name type="scientific">Paenibacillus forsythiae</name>
    <dbReference type="NCBI Taxonomy" id="365616"/>
    <lineage>
        <taxon>Bacteria</taxon>
        <taxon>Bacillati</taxon>
        <taxon>Bacillota</taxon>
        <taxon>Bacilli</taxon>
        <taxon>Bacillales</taxon>
        <taxon>Paenibacillaceae</taxon>
        <taxon>Paenibacillus</taxon>
    </lineage>
</organism>